<reference evidence="2" key="1">
    <citation type="submission" date="2016-10" db="EMBL/GenBank/DDBJ databases">
        <authorList>
            <person name="Varghese N."/>
            <person name="Submissions S."/>
        </authorList>
    </citation>
    <scope>NUCLEOTIDE SEQUENCE [LARGE SCALE GENOMIC DNA]</scope>
    <source>
        <strain evidence="2">DSM 18609</strain>
    </source>
</reference>
<protein>
    <submittedName>
        <fullName evidence="1">RelE toxin of RelE / RelB toxin-antitoxin system</fullName>
    </submittedName>
</protein>
<keyword evidence="2" id="KW-1185">Reference proteome</keyword>
<dbReference type="AlphaFoldDB" id="A0A1G6LUT2"/>
<proteinExistence type="predicted"/>
<organism evidence="1 2">
    <name type="scientific">Pedobacter soli</name>
    <dbReference type="NCBI Taxonomy" id="390242"/>
    <lineage>
        <taxon>Bacteria</taxon>
        <taxon>Pseudomonadati</taxon>
        <taxon>Bacteroidota</taxon>
        <taxon>Sphingobacteriia</taxon>
        <taxon>Sphingobacteriales</taxon>
        <taxon>Sphingobacteriaceae</taxon>
        <taxon>Pedobacter</taxon>
    </lineage>
</organism>
<accession>A0A1G6LUT2</accession>
<dbReference type="EMBL" id="FMZH01000002">
    <property type="protein sequence ID" value="SDC46515.1"/>
    <property type="molecule type" value="Genomic_DNA"/>
</dbReference>
<gene>
    <name evidence="1" type="ORF">SAMN04488024_102134</name>
</gene>
<dbReference type="STRING" id="390242.SAMN04488024_102134"/>
<dbReference type="Proteomes" id="UP000199455">
    <property type="component" value="Unassembled WGS sequence"/>
</dbReference>
<dbReference type="InterPro" id="IPR009387">
    <property type="entry name" value="HigB-2"/>
</dbReference>
<dbReference type="Pfam" id="PF06296">
    <property type="entry name" value="RelE"/>
    <property type="match status" value="1"/>
</dbReference>
<sequence length="110" mass="12469">MANEVIYSSVFIKKAKIYKKKYLSLVEDLYELEEKLLKDPHQGNDLGAGLYKIRLAIKSKGKGKSGGFRIITYLVSNIPEGTIINMLTLYDKSEESSIDKKELQKLIKAL</sequence>
<evidence type="ECO:0000313" key="1">
    <source>
        <dbReference type="EMBL" id="SDC46515.1"/>
    </source>
</evidence>
<evidence type="ECO:0000313" key="2">
    <source>
        <dbReference type="Proteomes" id="UP000199455"/>
    </source>
</evidence>
<dbReference type="PIRSF" id="PIRSF039032">
    <property type="entry name" value="HigB-2"/>
    <property type="match status" value="1"/>
</dbReference>
<dbReference type="RefSeq" id="WP_090765202.1">
    <property type="nucleotide sequence ID" value="NZ_FMZH01000002.1"/>
</dbReference>
<name>A0A1G6LUT2_9SPHI</name>